<keyword evidence="2" id="KW-1185">Reference proteome</keyword>
<evidence type="ECO:0000313" key="2">
    <source>
        <dbReference type="Proteomes" id="UP000479938"/>
    </source>
</evidence>
<dbReference type="PANTHER" id="PTHR37816">
    <property type="entry name" value="YALI0E33011P"/>
    <property type="match status" value="1"/>
</dbReference>
<proteinExistence type="predicted"/>
<evidence type="ECO:0008006" key="3">
    <source>
        <dbReference type="Google" id="ProtNLM"/>
    </source>
</evidence>
<gene>
    <name evidence="1" type="ORF">FLA105534_00732</name>
</gene>
<dbReference type="RefSeq" id="WP_173969480.1">
    <property type="nucleotide sequence ID" value="NZ_CADCSU010000043.1"/>
</dbReference>
<dbReference type="InterPro" id="IPR027417">
    <property type="entry name" value="P-loop_NTPase"/>
</dbReference>
<dbReference type="PANTHER" id="PTHR37816:SF2">
    <property type="entry name" value="DNA TOPOLOGY MODULATION PROTEIN FLAR-RELATED PROTEIN"/>
    <property type="match status" value="1"/>
</dbReference>
<dbReference type="InterPro" id="IPR052922">
    <property type="entry name" value="Cytidylate_Kinase-2"/>
</dbReference>
<dbReference type="AlphaFoldDB" id="A0A6J4GDC0"/>
<dbReference type="EMBL" id="CADCSU010000043">
    <property type="protein sequence ID" value="CAA9195612.1"/>
    <property type="molecule type" value="Genomic_DNA"/>
</dbReference>
<sequence>MRIMIMGASGAGATTLGDYFVKNNDRFLHLDSDNYFWKKTEPLFQEARIDDERNSLFENDFYSHKDVVVTGSIFHWHTNYKFLFDLVVLLYIPQELRMQRLSEREISRYGDKILFDEKLNAKYKAFLVWAAEYDLEENTSSRSLRQQKQWLTEVQCATLFLDGDLTIKERFDILQNHIS</sequence>
<dbReference type="Pfam" id="PF13238">
    <property type="entry name" value="AAA_18"/>
    <property type="match status" value="1"/>
</dbReference>
<accession>A0A6J4GDC0</accession>
<dbReference type="Gene3D" id="3.40.50.300">
    <property type="entry name" value="P-loop containing nucleotide triphosphate hydrolases"/>
    <property type="match status" value="1"/>
</dbReference>
<name>A0A6J4GDC0_9FLAO</name>
<reference evidence="1 2" key="1">
    <citation type="submission" date="2020-02" db="EMBL/GenBank/DDBJ databases">
        <authorList>
            <person name="Criscuolo A."/>
        </authorList>
    </citation>
    <scope>NUCLEOTIDE SEQUENCE [LARGE SCALE GENOMIC DNA]</scope>
    <source>
        <strain evidence="1">CIP105534</strain>
    </source>
</reference>
<evidence type="ECO:0000313" key="1">
    <source>
        <dbReference type="EMBL" id="CAA9195612.1"/>
    </source>
</evidence>
<protein>
    <recommendedName>
        <fullName evidence="3">Shikimate kinase</fullName>
    </recommendedName>
</protein>
<dbReference type="Proteomes" id="UP000479938">
    <property type="component" value="Unassembled WGS sequence"/>
</dbReference>
<organism evidence="1 2">
    <name type="scientific">Flavobacterium bizetiae</name>
    <dbReference type="NCBI Taxonomy" id="2704140"/>
    <lineage>
        <taxon>Bacteria</taxon>
        <taxon>Pseudomonadati</taxon>
        <taxon>Bacteroidota</taxon>
        <taxon>Flavobacteriia</taxon>
        <taxon>Flavobacteriales</taxon>
        <taxon>Flavobacteriaceae</taxon>
        <taxon>Flavobacterium</taxon>
    </lineage>
</organism>
<dbReference type="SUPFAM" id="SSF52540">
    <property type="entry name" value="P-loop containing nucleoside triphosphate hydrolases"/>
    <property type="match status" value="1"/>
</dbReference>